<evidence type="ECO:0000313" key="9">
    <source>
        <dbReference type="Proteomes" id="UP000271031"/>
    </source>
</evidence>
<proteinExistence type="inferred from homology"/>
<accession>A0A3M8CVH1</accession>
<keyword evidence="3" id="KW-0408">Iron</keyword>
<dbReference type="Pfam" id="PF00355">
    <property type="entry name" value="Rieske"/>
    <property type="match status" value="1"/>
</dbReference>
<sequence length="139" mass="15576">MIMSNNGKHRVAVCSSAELAEGQRQLFDIDGVEIGLIRVEGKCHAFRNSCPHQGVPMIYGSVVGTMVPSRPQEYVYGHHNEIIRCPLHGWEFNLKTGKALFSPGVSLKIYQAEEEAGEIVLYVDREPLQVTRKQFFCAL</sequence>
<organism evidence="8 9">
    <name type="scientific">Brevibacillus fluminis</name>
    <dbReference type="NCBI Taxonomy" id="511487"/>
    <lineage>
        <taxon>Bacteria</taxon>
        <taxon>Bacillati</taxon>
        <taxon>Bacillota</taxon>
        <taxon>Bacilli</taxon>
        <taxon>Bacillales</taxon>
        <taxon>Paenibacillaceae</taxon>
        <taxon>Brevibacillus</taxon>
    </lineage>
</organism>
<dbReference type="SUPFAM" id="SSF50022">
    <property type="entry name" value="ISP domain"/>
    <property type="match status" value="1"/>
</dbReference>
<evidence type="ECO:0000256" key="1">
    <source>
        <dbReference type="ARBA" id="ARBA00022714"/>
    </source>
</evidence>
<dbReference type="PANTHER" id="PTHR21496:SF0">
    <property type="entry name" value="RIESKE DOMAIN-CONTAINING PROTEIN"/>
    <property type="match status" value="1"/>
</dbReference>
<comment type="similarity">
    <text evidence="6">Belongs to the bacterial ring-hydroxylating dioxygenase ferredoxin component family.</text>
</comment>
<evidence type="ECO:0000256" key="6">
    <source>
        <dbReference type="ARBA" id="ARBA00038001"/>
    </source>
</evidence>
<keyword evidence="9" id="KW-1185">Reference proteome</keyword>
<dbReference type="Gene3D" id="2.102.10.10">
    <property type="entry name" value="Rieske [2Fe-2S] iron-sulphur domain"/>
    <property type="match status" value="1"/>
</dbReference>
<evidence type="ECO:0000256" key="5">
    <source>
        <dbReference type="ARBA" id="ARBA00034078"/>
    </source>
</evidence>
<dbReference type="PANTHER" id="PTHR21496">
    <property type="entry name" value="FERREDOXIN-RELATED"/>
    <property type="match status" value="1"/>
</dbReference>
<keyword evidence="4" id="KW-0411">Iron-sulfur</keyword>
<dbReference type="GO" id="GO:0004497">
    <property type="term" value="F:monooxygenase activity"/>
    <property type="evidence" value="ECO:0007669"/>
    <property type="project" value="UniProtKB-ARBA"/>
</dbReference>
<reference evidence="8 9" key="1">
    <citation type="submission" date="2018-10" db="EMBL/GenBank/DDBJ databases">
        <title>Phylogenomics of Brevibacillus.</title>
        <authorList>
            <person name="Dunlap C."/>
        </authorList>
    </citation>
    <scope>NUCLEOTIDE SEQUENCE [LARGE SCALE GENOMIC DNA]</scope>
    <source>
        <strain evidence="8 9">JCM 15716</strain>
    </source>
</reference>
<dbReference type="GO" id="GO:0046872">
    <property type="term" value="F:metal ion binding"/>
    <property type="evidence" value="ECO:0007669"/>
    <property type="project" value="UniProtKB-KW"/>
</dbReference>
<dbReference type="PROSITE" id="PS51296">
    <property type="entry name" value="RIESKE"/>
    <property type="match status" value="1"/>
</dbReference>
<dbReference type="OrthoDB" id="593800at2"/>
<name>A0A3M8CVH1_9BACL</name>
<dbReference type="AlphaFoldDB" id="A0A3M8CVH1"/>
<evidence type="ECO:0000256" key="2">
    <source>
        <dbReference type="ARBA" id="ARBA00022723"/>
    </source>
</evidence>
<evidence type="ECO:0000256" key="4">
    <source>
        <dbReference type="ARBA" id="ARBA00023014"/>
    </source>
</evidence>
<keyword evidence="2" id="KW-0479">Metal-binding</keyword>
<dbReference type="InterPro" id="IPR036922">
    <property type="entry name" value="Rieske_2Fe-2S_sf"/>
</dbReference>
<evidence type="ECO:0000313" key="8">
    <source>
        <dbReference type="EMBL" id="RNB79499.1"/>
    </source>
</evidence>
<evidence type="ECO:0000259" key="7">
    <source>
        <dbReference type="PROSITE" id="PS51296"/>
    </source>
</evidence>
<dbReference type="GO" id="GO:0051537">
    <property type="term" value="F:2 iron, 2 sulfur cluster binding"/>
    <property type="evidence" value="ECO:0007669"/>
    <property type="project" value="UniProtKB-KW"/>
</dbReference>
<dbReference type="InterPro" id="IPR017941">
    <property type="entry name" value="Rieske_2Fe-2S"/>
</dbReference>
<gene>
    <name evidence="8" type="ORF">EDM56_28645</name>
</gene>
<protein>
    <submittedName>
        <fullName evidence="8">Rieske (2Fe-2S) protein</fullName>
    </submittedName>
</protein>
<evidence type="ECO:0000256" key="3">
    <source>
        <dbReference type="ARBA" id="ARBA00023004"/>
    </source>
</evidence>
<dbReference type="Proteomes" id="UP000271031">
    <property type="component" value="Unassembled WGS sequence"/>
</dbReference>
<feature type="domain" description="Rieske" evidence="7">
    <location>
        <begin position="11"/>
        <end position="121"/>
    </location>
</feature>
<dbReference type="GO" id="GO:0016705">
    <property type="term" value="F:oxidoreductase activity, acting on paired donors, with incorporation or reduction of molecular oxygen"/>
    <property type="evidence" value="ECO:0007669"/>
    <property type="project" value="UniProtKB-ARBA"/>
</dbReference>
<comment type="caution">
    <text evidence="8">The sequence shown here is derived from an EMBL/GenBank/DDBJ whole genome shotgun (WGS) entry which is preliminary data.</text>
</comment>
<keyword evidence="1" id="KW-0001">2Fe-2S</keyword>
<comment type="cofactor">
    <cofactor evidence="5">
        <name>[2Fe-2S] cluster</name>
        <dbReference type="ChEBI" id="CHEBI:190135"/>
    </cofactor>
</comment>
<dbReference type="EMBL" id="RHHQ01000028">
    <property type="protein sequence ID" value="RNB79499.1"/>
    <property type="molecule type" value="Genomic_DNA"/>
</dbReference>